<sequence>MSCETSDDELFEVKVEVEEPCEELPQANNELLDLALKHYQSIVNMTDKKELKRDAKRAFRKKAMSLLTTITTQSNRIAQLEDRITELEKTIANKPNTGQLTSSQMVQSNPKPKVQHLAVIRPIEENNDSKSTRAFIQKNLDITKAKIGVKKGLSYQEWRHPHRDNGGRGAQ</sequence>
<keyword evidence="3" id="KW-1185">Reference proteome</keyword>
<name>A0AAV4MCX0_9ARAC</name>
<evidence type="ECO:0000313" key="3">
    <source>
        <dbReference type="Proteomes" id="UP001054837"/>
    </source>
</evidence>
<organism evidence="2 3">
    <name type="scientific">Caerostris darwini</name>
    <dbReference type="NCBI Taxonomy" id="1538125"/>
    <lineage>
        <taxon>Eukaryota</taxon>
        <taxon>Metazoa</taxon>
        <taxon>Ecdysozoa</taxon>
        <taxon>Arthropoda</taxon>
        <taxon>Chelicerata</taxon>
        <taxon>Arachnida</taxon>
        <taxon>Araneae</taxon>
        <taxon>Araneomorphae</taxon>
        <taxon>Entelegynae</taxon>
        <taxon>Araneoidea</taxon>
        <taxon>Araneidae</taxon>
        <taxon>Caerostris</taxon>
    </lineage>
</organism>
<protein>
    <submittedName>
        <fullName evidence="2">Uncharacterized protein</fullName>
    </submittedName>
</protein>
<evidence type="ECO:0000256" key="1">
    <source>
        <dbReference type="SAM" id="Coils"/>
    </source>
</evidence>
<feature type="coiled-coil region" evidence="1">
    <location>
        <begin position="70"/>
        <end position="97"/>
    </location>
</feature>
<proteinExistence type="predicted"/>
<reference evidence="2 3" key="1">
    <citation type="submission" date="2021-06" db="EMBL/GenBank/DDBJ databases">
        <title>Caerostris darwini draft genome.</title>
        <authorList>
            <person name="Kono N."/>
            <person name="Arakawa K."/>
        </authorList>
    </citation>
    <scope>NUCLEOTIDE SEQUENCE [LARGE SCALE GENOMIC DNA]</scope>
</reference>
<evidence type="ECO:0000313" key="2">
    <source>
        <dbReference type="EMBL" id="GIX70135.1"/>
    </source>
</evidence>
<accession>A0AAV4MCX0</accession>
<dbReference type="AlphaFoldDB" id="A0AAV4MCX0"/>
<dbReference type="EMBL" id="BPLQ01000337">
    <property type="protein sequence ID" value="GIX70135.1"/>
    <property type="molecule type" value="Genomic_DNA"/>
</dbReference>
<keyword evidence="1" id="KW-0175">Coiled coil</keyword>
<gene>
    <name evidence="2" type="ORF">CDAR_312661</name>
</gene>
<comment type="caution">
    <text evidence="2">The sequence shown here is derived from an EMBL/GenBank/DDBJ whole genome shotgun (WGS) entry which is preliminary data.</text>
</comment>
<dbReference type="Proteomes" id="UP001054837">
    <property type="component" value="Unassembled WGS sequence"/>
</dbReference>